<feature type="compositionally biased region" description="Polar residues" evidence="10">
    <location>
        <begin position="1"/>
        <end position="21"/>
    </location>
</feature>
<gene>
    <name evidence="12" type="ORF">PHYBLDRAFT_186761</name>
</gene>
<keyword evidence="6" id="KW-0804">Transcription</keyword>
<dbReference type="InParanoid" id="A0A162UDF9"/>
<dbReference type="GO" id="GO:0000122">
    <property type="term" value="P:negative regulation of transcription by RNA polymerase II"/>
    <property type="evidence" value="ECO:0007669"/>
    <property type="project" value="TreeGrafter"/>
</dbReference>
<dbReference type="VEuPathDB" id="FungiDB:PHYBLDRAFT_186761"/>
<proteinExistence type="predicted"/>
<dbReference type="STRING" id="763407.A0A162UDF9"/>
<reference evidence="13" key="1">
    <citation type="submission" date="2015-06" db="EMBL/GenBank/DDBJ databases">
        <title>Expansion of signal transduction pathways in fungi by whole-genome duplication.</title>
        <authorList>
            <consortium name="DOE Joint Genome Institute"/>
            <person name="Corrochano L.M."/>
            <person name="Kuo A."/>
            <person name="Marcet-Houben M."/>
            <person name="Polaino S."/>
            <person name="Salamov A."/>
            <person name="Villalobos J.M."/>
            <person name="Alvarez M.I."/>
            <person name="Avalos J."/>
            <person name="Benito E.P."/>
            <person name="Benoit I."/>
            <person name="Burger G."/>
            <person name="Camino L.P."/>
            <person name="Canovas D."/>
            <person name="Cerda-Olmedo E."/>
            <person name="Cheng J.-F."/>
            <person name="Dominguez A."/>
            <person name="Elias M."/>
            <person name="Eslava A.P."/>
            <person name="Glaser F."/>
            <person name="Grimwood J."/>
            <person name="Gutierrez G."/>
            <person name="Heitman J."/>
            <person name="Henrissat B."/>
            <person name="Iturriaga E.A."/>
            <person name="Lang B.F."/>
            <person name="Lavin J.L."/>
            <person name="Lee S."/>
            <person name="Li W."/>
            <person name="Lindquist E."/>
            <person name="Lopez-Garcia S."/>
            <person name="Luque E.M."/>
            <person name="Marcos A.T."/>
            <person name="Martin J."/>
            <person name="McCluskey K."/>
            <person name="Medina H.R."/>
            <person name="Miralles-Duran A."/>
            <person name="Miyazaki A."/>
            <person name="Munoz-Torres E."/>
            <person name="Oguiza J.A."/>
            <person name="Ohm R."/>
            <person name="Olmedo M."/>
            <person name="Orejas M."/>
            <person name="Ortiz-Castellanos L."/>
            <person name="Pisabarro A.G."/>
            <person name="Rodriguez-Romero J."/>
            <person name="Ruiz-Herrera J."/>
            <person name="Ruiz-Vazquez R."/>
            <person name="Sanz C."/>
            <person name="Schackwitz W."/>
            <person name="Schmutz J."/>
            <person name="Shahriari M."/>
            <person name="Shelest E."/>
            <person name="Silva-Franco F."/>
            <person name="Soanes D."/>
            <person name="Syed K."/>
            <person name="Tagua V.G."/>
            <person name="Talbot N.J."/>
            <person name="Thon M."/>
            <person name="De vries R.P."/>
            <person name="Wiebenga A."/>
            <person name="Yadav J.S."/>
            <person name="Braun E.L."/>
            <person name="Baker S."/>
            <person name="Garre V."/>
            <person name="Horwitz B."/>
            <person name="Torres-Martinez S."/>
            <person name="Idnurm A."/>
            <person name="Herrera-Estrella A."/>
            <person name="Gabaldon T."/>
            <person name="Grigoriev I.V."/>
        </authorList>
    </citation>
    <scope>NUCLEOTIDE SEQUENCE [LARGE SCALE GENOMIC DNA]</scope>
    <source>
        <strain evidence="13">NRRL 1555(-)</strain>
    </source>
</reference>
<dbReference type="GO" id="GO:0008270">
    <property type="term" value="F:zinc ion binding"/>
    <property type="evidence" value="ECO:0007669"/>
    <property type="project" value="UniProtKB-KW"/>
</dbReference>
<dbReference type="RefSeq" id="XP_018292323.1">
    <property type="nucleotide sequence ID" value="XM_018439280.1"/>
</dbReference>
<dbReference type="Pfam" id="PF08550">
    <property type="entry name" value="GATA_AreA"/>
    <property type="match status" value="1"/>
</dbReference>
<keyword evidence="4" id="KW-0862">Zinc</keyword>
<keyword evidence="9" id="KW-0175">Coiled coil</keyword>
<dbReference type="EMBL" id="KV440979">
    <property type="protein sequence ID" value="OAD74283.1"/>
    <property type="molecule type" value="Genomic_DNA"/>
</dbReference>
<comment type="subcellular location">
    <subcellularLocation>
        <location evidence="1">Nucleus</location>
    </subcellularLocation>
</comment>
<evidence type="ECO:0000256" key="9">
    <source>
        <dbReference type="SAM" id="Coils"/>
    </source>
</evidence>
<feature type="region of interest" description="Disordered" evidence="10">
    <location>
        <begin position="1"/>
        <end position="63"/>
    </location>
</feature>
<dbReference type="AlphaFoldDB" id="A0A162UDF9"/>
<feature type="compositionally biased region" description="Low complexity" evidence="10">
    <location>
        <begin position="455"/>
        <end position="477"/>
    </location>
</feature>
<evidence type="ECO:0000256" key="8">
    <source>
        <dbReference type="PROSITE-ProRule" id="PRU00094"/>
    </source>
</evidence>
<feature type="domain" description="GATA-type" evidence="11">
    <location>
        <begin position="324"/>
        <end position="377"/>
    </location>
</feature>
<dbReference type="GO" id="GO:0000978">
    <property type="term" value="F:RNA polymerase II cis-regulatory region sequence-specific DNA binding"/>
    <property type="evidence" value="ECO:0007669"/>
    <property type="project" value="TreeGrafter"/>
</dbReference>
<dbReference type="PANTHER" id="PTHR10071">
    <property type="entry name" value="TRANSCRIPTION FACTOR GATA FAMILY MEMBER"/>
    <property type="match status" value="1"/>
</dbReference>
<dbReference type="PROSITE" id="PS50114">
    <property type="entry name" value="GATA_ZN_FINGER_2"/>
    <property type="match status" value="1"/>
</dbReference>
<dbReference type="PROSITE" id="PS00344">
    <property type="entry name" value="GATA_ZN_FINGER_1"/>
    <property type="match status" value="1"/>
</dbReference>
<keyword evidence="2" id="KW-0479">Metal-binding</keyword>
<dbReference type="SUPFAM" id="SSF57716">
    <property type="entry name" value="Glucocorticoid receptor-like (DNA-binding domain)"/>
    <property type="match status" value="1"/>
</dbReference>
<dbReference type="GO" id="GO:0005634">
    <property type="term" value="C:nucleus"/>
    <property type="evidence" value="ECO:0007669"/>
    <property type="project" value="UniProtKB-SubCell"/>
</dbReference>
<dbReference type="SMART" id="SM00401">
    <property type="entry name" value="ZnF_GATA"/>
    <property type="match status" value="1"/>
</dbReference>
<keyword evidence="7" id="KW-0539">Nucleus</keyword>
<evidence type="ECO:0000256" key="6">
    <source>
        <dbReference type="ARBA" id="ARBA00023163"/>
    </source>
</evidence>
<dbReference type="InterPro" id="IPR039355">
    <property type="entry name" value="Transcription_factor_GATA"/>
</dbReference>
<dbReference type="Pfam" id="PF00320">
    <property type="entry name" value="GATA"/>
    <property type="match status" value="1"/>
</dbReference>
<evidence type="ECO:0000256" key="3">
    <source>
        <dbReference type="ARBA" id="ARBA00022771"/>
    </source>
</evidence>
<organism evidence="12 13">
    <name type="scientific">Phycomyces blakesleeanus (strain ATCC 8743b / DSM 1359 / FGSC 10004 / NBRC 33097 / NRRL 1555)</name>
    <dbReference type="NCBI Taxonomy" id="763407"/>
    <lineage>
        <taxon>Eukaryota</taxon>
        <taxon>Fungi</taxon>
        <taxon>Fungi incertae sedis</taxon>
        <taxon>Mucoromycota</taxon>
        <taxon>Mucoromycotina</taxon>
        <taxon>Mucoromycetes</taxon>
        <taxon>Mucorales</taxon>
        <taxon>Phycomycetaceae</taxon>
        <taxon>Phycomyces</taxon>
    </lineage>
</organism>
<sequence>MLCAGTTNTITSTMNPHFTDQSTRDIPGPSPAVESILADALFPPRPSTEQPDSETPSDKKDPLAAQVWRLYTKAKDTLPNGSRLENLTWRMMAMTLKKKKAAEAKAKAEEQQNEFNQDVSPPTHDDTTVFLSSSAPPAIDGFGPNFHSTIRPKSNHERNAMVYGSTRAAPSHLSSTIFPQTHTSNGFTSGVHGTNSITIPADSDMEECDRLSPYSVSSMEAYFSHSLPSDQLPMQFQNMGIHPPALFQPLSPEPTIPDEHMNMNSSASTSANANANADTSTNANANAGALSFEDLLTMYYVPQSAPDPLLSVHPEPLPLPTDKKDSATHCTNCRTTTTPLWRRNPEGLPLCNACGLFLKLHGVVRPLSLKTDVIKKRNRSNATPITTVNKGIKSKAAVFANPTNHAIGKRASTSIITPMPKDKKKPNLAPVPFTNAGHPLRPIGSQMNYSTINSTATSNPTLTPITTNTNTNTTTTTKRQRRLSLSEQDNNNTNDNKTNNQYHISIQRPILQTVGSAPNLSWMGMMTQPDHVHPMSISDIHPGWGNLYIQSLKYFPKVFNKWKYRPSFMLKFLHVLKRSTLVPIIQHTQRKFSRVLLLLVLALVQIRLLLGST</sequence>
<dbReference type="CDD" id="cd00202">
    <property type="entry name" value="ZnF_GATA"/>
    <property type="match status" value="1"/>
</dbReference>
<keyword evidence="5" id="KW-0805">Transcription regulation</keyword>
<evidence type="ECO:0000256" key="10">
    <source>
        <dbReference type="SAM" id="MobiDB-lite"/>
    </source>
</evidence>
<dbReference type="OrthoDB" id="515401at2759"/>
<dbReference type="PRINTS" id="PR00619">
    <property type="entry name" value="GATAZNFINGER"/>
</dbReference>
<feature type="compositionally biased region" description="Low complexity" evidence="10">
    <location>
        <begin position="489"/>
        <end position="499"/>
    </location>
</feature>
<dbReference type="InterPro" id="IPR013088">
    <property type="entry name" value="Znf_NHR/GATA"/>
</dbReference>
<feature type="region of interest" description="Disordered" evidence="10">
    <location>
        <begin position="455"/>
        <end position="499"/>
    </location>
</feature>
<dbReference type="Proteomes" id="UP000077315">
    <property type="component" value="Unassembled WGS sequence"/>
</dbReference>
<protein>
    <submittedName>
        <fullName evidence="12">GATA-type zinc finger transcription factor</fullName>
    </submittedName>
</protein>
<evidence type="ECO:0000256" key="4">
    <source>
        <dbReference type="ARBA" id="ARBA00022833"/>
    </source>
</evidence>
<dbReference type="PANTHER" id="PTHR10071:SF281">
    <property type="entry name" value="BOX A-BINDING FACTOR-RELATED"/>
    <property type="match status" value="1"/>
</dbReference>
<evidence type="ECO:0000256" key="5">
    <source>
        <dbReference type="ARBA" id="ARBA00023015"/>
    </source>
</evidence>
<evidence type="ECO:0000256" key="7">
    <source>
        <dbReference type="ARBA" id="ARBA00023242"/>
    </source>
</evidence>
<dbReference type="InterPro" id="IPR013860">
    <property type="entry name" value="AreA_GATA"/>
</dbReference>
<dbReference type="InterPro" id="IPR000679">
    <property type="entry name" value="Znf_GATA"/>
</dbReference>
<dbReference type="GeneID" id="29000186"/>
<accession>A0A162UDF9</accession>
<evidence type="ECO:0000256" key="1">
    <source>
        <dbReference type="ARBA" id="ARBA00004123"/>
    </source>
</evidence>
<evidence type="ECO:0000313" key="12">
    <source>
        <dbReference type="EMBL" id="OAD74283.1"/>
    </source>
</evidence>
<keyword evidence="13" id="KW-1185">Reference proteome</keyword>
<evidence type="ECO:0000256" key="2">
    <source>
        <dbReference type="ARBA" id="ARBA00022723"/>
    </source>
</evidence>
<dbReference type="Gene3D" id="3.30.50.10">
    <property type="entry name" value="Erythroid Transcription Factor GATA-1, subunit A"/>
    <property type="match status" value="1"/>
</dbReference>
<feature type="coiled-coil region" evidence="9">
    <location>
        <begin position="91"/>
        <end position="118"/>
    </location>
</feature>
<dbReference type="GO" id="GO:0045944">
    <property type="term" value="P:positive regulation of transcription by RNA polymerase II"/>
    <property type="evidence" value="ECO:0007669"/>
    <property type="project" value="TreeGrafter"/>
</dbReference>
<dbReference type="GO" id="GO:0000981">
    <property type="term" value="F:DNA-binding transcription factor activity, RNA polymerase II-specific"/>
    <property type="evidence" value="ECO:0007669"/>
    <property type="project" value="TreeGrafter"/>
</dbReference>
<name>A0A162UDF9_PHYB8</name>
<evidence type="ECO:0000313" key="13">
    <source>
        <dbReference type="Proteomes" id="UP000077315"/>
    </source>
</evidence>
<evidence type="ECO:0000259" key="11">
    <source>
        <dbReference type="PROSITE" id="PS50114"/>
    </source>
</evidence>
<dbReference type="FunFam" id="3.30.50.10:FF:000007">
    <property type="entry name" value="Nitrogen regulatory AreA, N-terminal"/>
    <property type="match status" value="1"/>
</dbReference>
<keyword evidence="3 8" id="KW-0863">Zinc-finger</keyword>